<dbReference type="InterPro" id="IPR050305">
    <property type="entry name" value="Small_GTPase_Rab"/>
</dbReference>
<dbReference type="Pfam" id="PF00071">
    <property type="entry name" value="Ras"/>
    <property type="match status" value="1"/>
</dbReference>
<evidence type="ECO:0000256" key="4">
    <source>
        <dbReference type="ARBA" id="ARBA00023289"/>
    </source>
</evidence>
<dbReference type="AlphaFoldDB" id="A0A8T0F4D1"/>
<evidence type="ECO:0000313" key="6">
    <source>
        <dbReference type="Proteomes" id="UP000807504"/>
    </source>
</evidence>
<sequence>MNEIHKGGRKSRNWKSGEEIKSKILPANFSAPFVIFGGTKSGRKTFALRLADMNADKLPEYEAQPFFSSFHIWAARPEETHRTVTLHLMAYIYPPPEKVHKSYKDQCMAMLDKFCCRVFLFDITSRESFNTARDYMVRYANNSPVPCFLVGNKSDLKVSVPQLHIVTREYIEQAIDMTNIKFFECSAKTKLNVQPVLEAIQDSVNKRKYLMQV</sequence>
<dbReference type="SMART" id="SM00175">
    <property type="entry name" value="RAB"/>
    <property type="match status" value="1"/>
</dbReference>
<name>A0A8T0F4D1_ARGBR</name>
<dbReference type="PROSITE" id="PS51419">
    <property type="entry name" value="RAB"/>
    <property type="match status" value="1"/>
</dbReference>
<reference evidence="5" key="1">
    <citation type="journal article" date="2020" name="bioRxiv">
        <title>Chromosome-level reference genome of the European wasp spider Argiope bruennichi: a resource for studies on range expansion and evolutionary adaptation.</title>
        <authorList>
            <person name="Sheffer M.M."/>
            <person name="Hoppe A."/>
            <person name="Krehenwinkel H."/>
            <person name="Uhl G."/>
            <person name="Kuss A.W."/>
            <person name="Jensen L."/>
            <person name="Jensen C."/>
            <person name="Gillespie R.G."/>
            <person name="Hoff K.J."/>
            <person name="Prost S."/>
        </authorList>
    </citation>
    <scope>NUCLEOTIDE SEQUENCE</scope>
</reference>
<comment type="caution">
    <text evidence="5">The sequence shown here is derived from an EMBL/GenBank/DDBJ whole genome shotgun (WGS) entry which is preliminary data.</text>
</comment>
<reference evidence="5" key="2">
    <citation type="submission" date="2020-06" db="EMBL/GenBank/DDBJ databases">
        <authorList>
            <person name="Sheffer M."/>
        </authorList>
    </citation>
    <scope>NUCLEOTIDE SEQUENCE</scope>
</reference>
<keyword evidence="4" id="KW-0636">Prenylation</keyword>
<dbReference type="EMBL" id="JABXBU010000030">
    <property type="protein sequence ID" value="KAF8785701.1"/>
    <property type="molecule type" value="Genomic_DNA"/>
</dbReference>
<dbReference type="InterPro" id="IPR027417">
    <property type="entry name" value="P-loop_NTPase"/>
</dbReference>
<evidence type="ECO:0000256" key="3">
    <source>
        <dbReference type="ARBA" id="ARBA00023134"/>
    </source>
</evidence>
<comment type="similarity">
    <text evidence="1">Belongs to the small GTPase superfamily. Rab family.</text>
</comment>
<accession>A0A8T0F4D1</accession>
<protein>
    <submittedName>
        <fullName evidence="5">Ras-related protein Rab-3 like protein</fullName>
    </submittedName>
</protein>
<dbReference type="GO" id="GO:0005525">
    <property type="term" value="F:GTP binding"/>
    <property type="evidence" value="ECO:0007669"/>
    <property type="project" value="UniProtKB-KW"/>
</dbReference>
<dbReference type="Gene3D" id="3.40.50.300">
    <property type="entry name" value="P-loop containing nucleotide triphosphate hydrolases"/>
    <property type="match status" value="1"/>
</dbReference>
<dbReference type="GO" id="GO:0003924">
    <property type="term" value="F:GTPase activity"/>
    <property type="evidence" value="ECO:0007669"/>
    <property type="project" value="InterPro"/>
</dbReference>
<dbReference type="SMART" id="SM00173">
    <property type="entry name" value="RAS"/>
    <property type="match status" value="1"/>
</dbReference>
<evidence type="ECO:0000313" key="5">
    <source>
        <dbReference type="EMBL" id="KAF8785701.1"/>
    </source>
</evidence>
<keyword evidence="6" id="KW-1185">Reference proteome</keyword>
<dbReference type="SUPFAM" id="SSF52540">
    <property type="entry name" value="P-loop containing nucleoside triphosphate hydrolases"/>
    <property type="match status" value="1"/>
</dbReference>
<keyword evidence="4" id="KW-0449">Lipoprotein</keyword>
<gene>
    <name evidence="5" type="ORF">HNY73_011214</name>
</gene>
<dbReference type="OrthoDB" id="6458594at2759"/>
<dbReference type="PANTHER" id="PTHR47980">
    <property type="entry name" value="LD44762P"/>
    <property type="match status" value="1"/>
</dbReference>
<evidence type="ECO:0000256" key="1">
    <source>
        <dbReference type="ARBA" id="ARBA00006270"/>
    </source>
</evidence>
<keyword evidence="2" id="KW-0547">Nucleotide-binding</keyword>
<evidence type="ECO:0000256" key="2">
    <source>
        <dbReference type="ARBA" id="ARBA00022741"/>
    </source>
</evidence>
<keyword evidence="3" id="KW-0342">GTP-binding</keyword>
<proteinExistence type="inferred from homology"/>
<organism evidence="5 6">
    <name type="scientific">Argiope bruennichi</name>
    <name type="common">Wasp spider</name>
    <name type="synonym">Aranea bruennichi</name>
    <dbReference type="NCBI Taxonomy" id="94029"/>
    <lineage>
        <taxon>Eukaryota</taxon>
        <taxon>Metazoa</taxon>
        <taxon>Ecdysozoa</taxon>
        <taxon>Arthropoda</taxon>
        <taxon>Chelicerata</taxon>
        <taxon>Arachnida</taxon>
        <taxon>Araneae</taxon>
        <taxon>Araneomorphae</taxon>
        <taxon>Entelegynae</taxon>
        <taxon>Araneoidea</taxon>
        <taxon>Araneidae</taxon>
        <taxon>Argiope</taxon>
    </lineage>
</organism>
<dbReference type="PRINTS" id="PR00449">
    <property type="entry name" value="RASTRNSFRMNG"/>
</dbReference>
<dbReference type="InterPro" id="IPR001806">
    <property type="entry name" value="Small_GTPase"/>
</dbReference>
<dbReference type="Proteomes" id="UP000807504">
    <property type="component" value="Unassembled WGS sequence"/>
</dbReference>